<dbReference type="InterPro" id="IPR037579">
    <property type="entry name" value="FIB_ANG-like"/>
</dbReference>
<dbReference type="InterPro" id="IPR036056">
    <property type="entry name" value="Fibrinogen-like_C"/>
</dbReference>
<keyword evidence="3 8" id="KW-0732">Signal</keyword>
<dbReference type="InterPro" id="IPR002181">
    <property type="entry name" value="Fibrinogen_a/b/g_C_dom"/>
</dbReference>
<feature type="domain" description="Fibrinogen C-terminal" evidence="9">
    <location>
        <begin position="221"/>
        <end position="438"/>
    </location>
</feature>
<dbReference type="PANTHER" id="PTHR47221">
    <property type="entry name" value="FIBRINOGEN ALPHA CHAIN"/>
    <property type="match status" value="1"/>
</dbReference>
<evidence type="ECO:0000256" key="8">
    <source>
        <dbReference type="SAM" id="SignalP"/>
    </source>
</evidence>
<evidence type="ECO:0000256" key="2">
    <source>
        <dbReference type="ARBA" id="ARBA00022525"/>
    </source>
</evidence>
<dbReference type="Gene3D" id="1.10.287.1490">
    <property type="match status" value="1"/>
</dbReference>
<dbReference type="Gene3D" id="3.90.215.10">
    <property type="entry name" value="Gamma Fibrinogen, chain A, domain 1"/>
    <property type="match status" value="1"/>
</dbReference>
<gene>
    <name evidence="10" type="primary">ANGPTL4</name>
</gene>
<feature type="chain" id="PRO_5044310774" description="Fibrinogen C-terminal domain-containing protein" evidence="8">
    <location>
        <begin position="23"/>
        <end position="438"/>
    </location>
</feature>
<keyword evidence="2" id="KW-0964">Secreted</keyword>
<evidence type="ECO:0000313" key="10">
    <source>
        <dbReference type="Ensembl" id="ENSDCDP00010041550.1"/>
    </source>
</evidence>
<dbReference type="SMART" id="SM00186">
    <property type="entry name" value="FBG"/>
    <property type="match status" value="1"/>
</dbReference>
<dbReference type="GeneTree" id="ENSGT00940000159478"/>
<keyword evidence="4 7" id="KW-0175">Coiled coil</keyword>
<dbReference type="PROSITE" id="PS51406">
    <property type="entry name" value="FIBRINOGEN_C_2"/>
    <property type="match status" value="1"/>
</dbReference>
<reference evidence="10" key="3">
    <citation type="submission" date="2025-09" db="UniProtKB">
        <authorList>
            <consortium name="Ensembl"/>
        </authorList>
    </citation>
    <scope>IDENTIFICATION</scope>
</reference>
<dbReference type="InterPro" id="IPR014716">
    <property type="entry name" value="Fibrinogen_a/b/g_C_1"/>
</dbReference>
<dbReference type="AlphaFoldDB" id="A0AAY4D7L5"/>
<feature type="coiled-coil region" evidence="7">
    <location>
        <begin position="167"/>
        <end position="201"/>
    </location>
</feature>
<dbReference type="Proteomes" id="UP000694580">
    <property type="component" value="Chromosome 19"/>
</dbReference>
<dbReference type="InterPro" id="IPR020837">
    <property type="entry name" value="Fibrinogen_CS"/>
</dbReference>
<organism evidence="10 11">
    <name type="scientific">Denticeps clupeoides</name>
    <name type="common">denticle herring</name>
    <dbReference type="NCBI Taxonomy" id="299321"/>
    <lineage>
        <taxon>Eukaryota</taxon>
        <taxon>Metazoa</taxon>
        <taxon>Chordata</taxon>
        <taxon>Craniata</taxon>
        <taxon>Vertebrata</taxon>
        <taxon>Euteleostomi</taxon>
        <taxon>Actinopterygii</taxon>
        <taxon>Neopterygii</taxon>
        <taxon>Teleostei</taxon>
        <taxon>Clupei</taxon>
        <taxon>Clupeiformes</taxon>
        <taxon>Denticipitoidei</taxon>
        <taxon>Denticipitidae</taxon>
        <taxon>Denticeps</taxon>
    </lineage>
</organism>
<name>A0AAY4D7L5_9TELE</name>
<comment type="subcellular location">
    <subcellularLocation>
        <location evidence="1">Secreted</location>
    </subcellularLocation>
</comment>
<dbReference type="PANTHER" id="PTHR47221:SF6">
    <property type="entry name" value="FIBRINOGEN ALPHA CHAIN"/>
    <property type="match status" value="1"/>
</dbReference>
<evidence type="ECO:0000256" key="4">
    <source>
        <dbReference type="ARBA" id="ARBA00023054"/>
    </source>
</evidence>
<dbReference type="GO" id="GO:0005576">
    <property type="term" value="C:extracellular region"/>
    <property type="evidence" value="ECO:0007669"/>
    <property type="project" value="UniProtKB-SubCell"/>
</dbReference>
<evidence type="ECO:0000313" key="11">
    <source>
        <dbReference type="Proteomes" id="UP000694580"/>
    </source>
</evidence>
<dbReference type="Ensembl" id="ENSDCDT00010051530.1">
    <property type="protein sequence ID" value="ENSDCDP00010041550.1"/>
    <property type="gene ID" value="ENSDCDG00010026338.1"/>
</dbReference>
<feature type="signal peptide" evidence="8">
    <location>
        <begin position="1"/>
        <end position="22"/>
    </location>
</feature>
<evidence type="ECO:0000256" key="5">
    <source>
        <dbReference type="ARBA" id="ARBA00023157"/>
    </source>
</evidence>
<evidence type="ECO:0000256" key="1">
    <source>
        <dbReference type="ARBA" id="ARBA00004613"/>
    </source>
</evidence>
<reference evidence="10" key="2">
    <citation type="submission" date="2025-08" db="UniProtKB">
        <authorList>
            <consortium name="Ensembl"/>
        </authorList>
    </citation>
    <scope>IDENTIFICATION</scope>
</reference>
<dbReference type="CDD" id="cd00087">
    <property type="entry name" value="FReD"/>
    <property type="match status" value="1"/>
</dbReference>
<dbReference type="Pfam" id="PF00147">
    <property type="entry name" value="Fibrinogen_C"/>
    <property type="match status" value="1"/>
</dbReference>
<reference evidence="10 11" key="1">
    <citation type="submission" date="2020-06" db="EMBL/GenBank/DDBJ databases">
        <authorList>
            <consortium name="Wellcome Sanger Institute Data Sharing"/>
        </authorList>
    </citation>
    <scope>NUCLEOTIDE SEQUENCE [LARGE SCALE GENOMIC DNA]</scope>
</reference>
<dbReference type="PROSITE" id="PS00514">
    <property type="entry name" value="FIBRINOGEN_C_1"/>
    <property type="match status" value="1"/>
</dbReference>
<dbReference type="GO" id="GO:0007596">
    <property type="term" value="P:blood coagulation"/>
    <property type="evidence" value="ECO:0007669"/>
    <property type="project" value="InterPro"/>
</dbReference>
<keyword evidence="11" id="KW-1185">Reference proteome</keyword>
<dbReference type="SUPFAM" id="SSF56496">
    <property type="entry name" value="Fibrinogen C-terminal domain-like"/>
    <property type="match status" value="1"/>
</dbReference>
<evidence type="ECO:0000256" key="7">
    <source>
        <dbReference type="SAM" id="Coils"/>
    </source>
</evidence>
<protein>
    <recommendedName>
        <fullName evidence="9">Fibrinogen C-terminal domain-containing protein</fullName>
    </recommendedName>
</protein>
<evidence type="ECO:0000256" key="6">
    <source>
        <dbReference type="ARBA" id="ARBA00023180"/>
    </source>
</evidence>
<keyword evidence="5" id="KW-1015">Disulfide bond</keyword>
<accession>A0AAY4D7L5</accession>
<keyword evidence="6" id="KW-0325">Glycoprotein</keyword>
<evidence type="ECO:0000256" key="3">
    <source>
        <dbReference type="ARBA" id="ARBA00022729"/>
    </source>
</evidence>
<proteinExistence type="predicted"/>
<evidence type="ECO:0000259" key="9">
    <source>
        <dbReference type="PROSITE" id="PS51406"/>
    </source>
</evidence>
<sequence length="438" mass="48357">MKGSSPAKLVLLAAILVPAATGYPSEKKPAAAGREGTQHASWDDVNVLAHGLLQLGHGLKEHVDKTRGQVRELGAKLQAFDGSFSSLDEVTRHLQKEGEALKEKTRQLGQRQEQALNASAELQNHVEQLSTEGQSVRDRIGHLEKKVDNLQGSSGNHSNAHMLQLMLETQGRRIEELVEQIRQQKESLERQSALLHDLQAEVRRRKLNAAVQEKAELHPAEPPEELASGCQELFLRGNDTSGLHLVRPRGSEPFSVSCDMATGPGWTVIQNRVDGSVDFNRPWADYQNGFGSLTGEFWLGLDKLHALAGQGDHIMQLEFSDWMGESRSVRYRFRLDGAERNYALHLQPDGSEALQSGLATGTGLPFSTADRDHDQKPAVNCAQRLTGGWWFGGCGQSNLNGRYLGPPGGVARQQWRQAAFWKPWRGLRRTAMKMAPAA</sequence>